<dbReference type="InterPro" id="IPR036390">
    <property type="entry name" value="WH_DNA-bd_sf"/>
</dbReference>
<dbReference type="Proteomes" id="UP000185109">
    <property type="component" value="Plasmid pRsp8C3c"/>
</dbReference>
<dbReference type="Gene3D" id="1.10.10.10">
    <property type="entry name" value="Winged helix-like DNA-binding domain superfamily/Winged helix DNA-binding domain"/>
    <property type="match status" value="1"/>
</dbReference>
<evidence type="ECO:0000259" key="1">
    <source>
        <dbReference type="PROSITE" id="PS51118"/>
    </source>
</evidence>
<dbReference type="Pfam" id="PF01638">
    <property type="entry name" value="HxlR"/>
    <property type="match status" value="1"/>
</dbReference>
<gene>
    <name evidence="2" type="ORF">AM571_PC01672</name>
</gene>
<evidence type="ECO:0000313" key="2">
    <source>
        <dbReference type="EMBL" id="APO79403.1"/>
    </source>
</evidence>
<reference evidence="2 3" key="1">
    <citation type="submission" date="2016-09" db="EMBL/GenBank/DDBJ databases">
        <title>The complete genome sequences of Rhizobium gallicum, symbiovars gallicum and phaseoli, symbionts associated to common bean (Phaseolus vulgaris).</title>
        <authorList>
            <person name="Bustos P."/>
            <person name="Santamaria R.I."/>
            <person name="Perez-Carrascal O.M."/>
            <person name="Juarez S."/>
            <person name="Lozano L."/>
            <person name="Martinez-Flores I."/>
            <person name="Martinez-Romero E."/>
            <person name="Cevallos M."/>
            <person name="Romero D."/>
            <person name="Davila G."/>
            <person name="Gonzalez V."/>
        </authorList>
    </citation>
    <scope>NUCLEOTIDE SEQUENCE [LARGE SCALE GENOMIC DNA]</scope>
    <source>
        <strain evidence="2 3">8C-3</strain>
        <plasmid evidence="3">Plasmid prsp8c3c</plasmid>
    </source>
</reference>
<dbReference type="SUPFAM" id="SSF46785">
    <property type="entry name" value="Winged helix' DNA-binding domain"/>
    <property type="match status" value="1"/>
</dbReference>
<proteinExistence type="predicted"/>
<protein>
    <submittedName>
        <fullName evidence="2">Helix-turn-helix domain-containing protein</fullName>
    </submittedName>
</protein>
<dbReference type="PROSITE" id="PS51118">
    <property type="entry name" value="HTH_HXLR"/>
    <property type="match status" value="1"/>
</dbReference>
<evidence type="ECO:0000313" key="3">
    <source>
        <dbReference type="Proteomes" id="UP000185109"/>
    </source>
</evidence>
<dbReference type="EMBL" id="CP017244">
    <property type="protein sequence ID" value="APO79403.1"/>
    <property type="molecule type" value="Genomic_DNA"/>
</dbReference>
<dbReference type="InterPro" id="IPR036388">
    <property type="entry name" value="WH-like_DNA-bd_sf"/>
</dbReference>
<geneLocation type="plasmid" evidence="3">
    <name>prsp8c3c</name>
</geneLocation>
<keyword evidence="2" id="KW-0614">Plasmid</keyword>
<sequence>MRRQPRWSAEVPRLVTGAFESSGMATNLQEPRYRADDADGRLTSLTEEGLLEKRRHFDHPPRDEYVLTKSGRDFLPVLFAIAVWGAMIAAEAR</sequence>
<dbReference type="InterPro" id="IPR002577">
    <property type="entry name" value="HTH_HxlR"/>
</dbReference>
<feature type="domain" description="HTH hxlR-type" evidence="1">
    <location>
        <begin position="1"/>
        <end position="93"/>
    </location>
</feature>
<accession>A0A1L5PGY6</accession>
<organism evidence="2 3">
    <name type="scientific">Rhizobium etli 8C-3</name>
    <dbReference type="NCBI Taxonomy" id="538025"/>
    <lineage>
        <taxon>Bacteria</taxon>
        <taxon>Pseudomonadati</taxon>
        <taxon>Pseudomonadota</taxon>
        <taxon>Alphaproteobacteria</taxon>
        <taxon>Hyphomicrobiales</taxon>
        <taxon>Rhizobiaceae</taxon>
        <taxon>Rhizobium/Agrobacterium group</taxon>
        <taxon>Rhizobium</taxon>
    </lineage>
</organism>
<dbReference type="AlphaFoldDB" id="A0A1L5PGY6"/>
<name>A0A1L5PGY6_RHIET</name>